<sequence>MEKPNLKDNQYAVLHAEYATGHVLNIDKTKHIVPQGGEVFLIFESKNEAFEYVKKITKENPTIECSIWNAKNQHLATFDLNGERA</sequence>
<dbReference type="RefSeq" id="WP_379667224.1">
    <property type="nucleotide sequence ID" value="NZ_JBHULH010000011.1"/>
</dbReference>
<organism evidence="1 2">
    <name type="scientific">Pseudotenacibaculum haliotis</name>
    <dbReference type="NCBI Taxonomy" id="1862138"/>
    <lineage>
        <taxon>Bacteria</taxon>
        <taxon>Pseudomonadati</taxon>
        <taxon>Bacteroidota</taxon>
        <taxon>Flavobacteriia</taxon>
        <taxon>Flavobacteriales</taxon>
        <taxon>Flavobacteriaceae</taxon>
        <taxon>Pseudotenacibaculum</taxon>
    </lineage>
</organism>
<comment type="caution">
    <text evidence="1">The sequence shown here is derived from an EMBL/GenBank/DDBJ whole genome shotgun (WGS) entry which is preliminary data.</text>
</comment>
<dbReference type="Proteomes" id="UP001597508">
    <property type="component" value="Unassembled WGS sequence"/>
</dbReference>
<evidence type="ECO:0000313" key="1">
    <source>
        <dbReference type="EMBL" id="MFD2568518.1"/>
    </source>
</evidence>
<gene>
    <name evidence="1" type="ORF">ACFSRZ_14165</name>
</gene>
<protein>
    <submittedName>
        <fullName evidence="1">Uncharacterized protein</fullName>
    </submittedName>
</protein>
<evidence type="ECO:0000313" key="2">
    <source>
        <dbReference type="Proteomes" id="UP001597508"/>
    </source>
</evidence>
<proteinExistence type="predicted"/>
<accession>A0ABW5LUL6</accession>
<dbReference type="EMBL" id="JBHULH010000011">
    <property type="protein sequence ID" value="MFD2568518.1"/>
    <property type="molecule type" value="Genomic_DNA"/>
</dbReference>
<reference evidence="2" key="1">
    <citation type="journal article" date="2019" name="Int. J. Syst. Evol. Microbiol.">
        <title>The Global Catalogue of Microorganisms (GCM) 10K type strain sequencing project: providing services to taxonomists for standard genome sequencing and annotation.</title>
        <authorList>
            <consortium name="The Broad Institute Genomics Platform"/>
            <consortium name="The Broad Institute Genome Sequencing Center for Infectious Disease"/>
            <person name="Wu L."/>
            <person name="Ma J."/>
        </authorList>
    </citation>
    <scope>NUCLEOTIDE SEQUENCE [LARGE SCALE GENOMIC DNA]</scope>
    <source>
        <strain evidence="2">KCTC 52127</strain>
    </source>
</reference>
<keyword evidence="2" id="KW-1185">Reference proteome</keyword>
<name>A0ABW5LUL6_9FLAO</name>